<proteinExistence type="predicted"/>
<evidence type="ECO:0000313" key="2">
    <source>
        <dbReference type="EMBL" id="CBW74033.1"/>
    </source>
</evidence>
<keyword evidence="1" id="KW-0812">Transmembrane</keyword>
<evidence type="ECO:0000313" key="3">
    <source>
        <dbReference type="Proteomes" id="UP000007437"/>
    </source>
</evidence>
<dbReference type="STRING" id="882378.RBRH_03291"/>
<dbReference type="eggNOG" id="ENOG502ZGQ6">
    <property type="taxonomic scope" value="Bacteria"/>
</dbReference>
<keyword evidence="1" id="KW-1133">Transmembrane helix</keyword>
<dbReference type="EMBL" id="FR687359">
    <property type="protein sequence ID" value="CBW74033.1"/>
    <property type="molecule type" value="Genomic_DNA"/>
</dbReference>
<evidence type="ECO:0000256" key="1">
    <source>
        <dbReference type="SAM" id="Phobius"/>
    </source>
</evidence>
<dbReference type="HOGENOM" id="CLU_2448919_0_0_4"/>
<gene>
    <name evidence="2" type="ordered locus">RBRH_03291</name>
</gene>
<dbReference type="KEGG" id="brh:RBRH_03291"/>
<dbReference type="Proteomes" id="UP000007437">
    <property type="component" value="Chromosome"/>
</dbReference>
<accession>E5AMV2</accession>
<dbReference type="AlphaFoldDB" id="E5AMV2"/>
<feature type="transmembrane region" description="Helical" evidence="1">
    <location>
        <begin position="37"/>
        <end position="55"/>
    </location>
</feature>
<feature type="transmembrane region" description="Helical" evidence="1">
    <location>
        <begin position="12"/>
        <end position="31"/>
    </location>
</feature>
<reference evidence="2 3" key="1">
    <citation type="journal article" date="2011" name="J. Bacteriol.">
        <title>Complete genome sequence of Burkholderia rhizoxinica, an endosymbiont of Rhizopus microsporus.</title>
        <authorList>
            <person name="Lackner G."/>
            <person name="Moebius N."/>
            <person name="Partida-Martinez L."/>
            <person name="Hertweck C."/>
        </authorList>
    </citation>
    <scope>NUCLEOTIDE SEQUENCE [LARGE SCALE GENOMIC DNA]</scope>
    <source>
        <strain evidence="3">DSM 19002 / CIP 109453 / HKI 454</strain>
    </source>
</reference>
<organism evidence="2 3">
    <name type="scientific">Mycetohabitans rhizoxinica (strain DSM 19002 / CIP 109453 / HKI 454)</name>
    <name type="common">Paraburkholderia rhizoxinica</name>
    <dbReference type="NCBI Taxonomy" id="882378"/>
    <lineage>
        <taxon>Bacteria</taxon>
        <taxon>Pseudomonadati</taxon>
        <taxon>Pseudomonadota</taxon>
        <taxon>Betaproteobacteria</taxon>
        <taxon>Burkholderiales</taxon>
        <taxon>Burkholderiaceae</taxon>
        <taxon>Mycetohabitans</taxon>
    </lineage>
</organism>
<keyword evidence="1" id="KW-0472">Membrane</keyword>
<sequence>MKWIEDGNFTPRVRAAFVIGGVTLWIGSLAWVIPPRWLRLIAFFIGFAIMLIGGITSRSHSLGVKPFGNSYHKARKSYKEKGDTETDRIN</sequence>
<protein>
    <submittedName>
        <fullName evidence="2">Uncharacterized protein</fullName>
    </submittedName>
</protein>
<name>E5AMV2_MYCRK</name>